<keyword evidence="1" id="KW-0812">Transmembrane</keyword>
<gene>
    <name evidence="2" type="ORF">GCM10009784_09650</name>
</gene>
<sequence>MNWIRANRLIAAGFGIAVVGLVLVLVAGATAPPATFGWFAYAPLANNAVVAPGPTAGEIFGASLAGAGLILCAGALGYLRGRRGT</sequence>
<evidence type="ECO:0000313" key="2">
    <source>
        <dbReference type="EMBL" id="GAA2173815.1"/>
    </source>
</evidence>
<dbReference type="EMBL" id="BAAAON010000001">
    <property type="protein sequence ID" value="GAA2173815.1"/>
    <property type="molecule type" value="Genomic_DNA"/>
</dbReference>
<feature type="transmembrane region" description="Helical" evidence="1">
    <location>
        <begin position="59"/>
        <end position="79"/>
    </location>
</feature>
<name>A0ABN3AS35_9MICC</name>
<dbReference type="RefSeq" id="WP_277357509.1">
    <property type="nucleotide sequence ID" value="NZ_BAAAON010000001.1"/>
</dbReference>
<dbReference type="Proteomes" id="UP001500974">
    <property type="component" value="Unassembled WGS sequence"/>
</dbReference>
<reference evidence="2 3" key="1">
    <citation type="journal article" date="2019" name="Int. J. Syst. Evol. Microbiol.">
        <title>The Global Catalogue of Microorganisms (GCM) 10K type strain sequencing project: providing services to taxonomists for standard genome sequencing and annotation.</title>
        <authorList>
            <consortium name="The Broad Institute Genomics Platform"/>
            <consortium name="The Broad Institute Genome Sequencing Center for Infectious Disease"/>
            <person name="Wu L."/>
            <person name="Ma J."/>
        </authorList>
    </citation>
    <scope>NUCLEOTIDE SEQUENCE [LARGE SCALE GENOMIC DNA]</scope>
    <source>
        <strain evidence="2 3">JCM 14917</strain>
    </source>
</reference>
<feature type="transmembrane region" description="Helical" evidence="1">
    <location>
        <begin position="12"/>
        <end position="39"/>
    </location>
</feature>
<keyword evidence="3" id="KW-1185">Reference proteome</keyword>
<proteinExistence type="predicted"/>
<evidence type="ECO:0000313" key="3">
    <source>
        <dbReference type="Proteomes" id="UP001500974"/>
    </source>
</evidence>
<keyword evidence="1" id="KW-0472">Membrane</keyword>
<accession>A0ABN3AS35</accession>
<comment type="caution">
    <text evidence="2">The sequence shown here is derived from an EMBL/GenBank/DDBJ whole genome shotgun (WGS) entry which is preliminary data.</text>
</comment>
<organism evidence="2 3">
    <name type="scientific">Arthrobacter parietis</name>
    <dbReference type="NCBI Taxonomy" id="271434"/>
    <lineage>
        <taxon>Bacteria</taxon>
        <taxon>Bacillati</taxon>
        <taxon>Actinomycetota</taxon>
        <taxon>Actinomycetes</taxon>
        <taxon>Micrococcales</taxon>
        <taxon>Micrococcaceae</taxon>
        <taxon>Arthrobacter</taxon>
    </lineage>
</organism>
<keyword evidence="1" id="KW-1133">Transmembrane helix</keyword>
<protein>
    <submittedName>
        <fullName evidence="2">Uncharacterized protein</fullName>
    </submittedName>
</protein>
<dbReference type="InterPro" id="IPR036927">
    <property type="entry name" value="Cyt_c_oxase-like_su1_sf"/>
</dbReference>
<dbReference type="SUPFAM" id="SSF81442">
    <property type="entry name" value="Cytochrome c oxidase subunit I-like"/>
    <property type="match status" value="1"/>
</dbReference>
<evidence type="ECO:0000256" key="1">
    <source>
        <dbReference type="SAM" id="Phobius"/>
    </source>
</evidence>